<dbReference type="SUPFAM" id="SSF56784">
    <property type="entry name" value="HAD-like"/>
    <property type="match status" value="1"/>
</dbReference>
<dbReference type="GO" id="GO:0000287">
    <property type="term" value="F:magnesium ion binding"/>
    <property type="evidence" value="ECO:0007669"/>
    <property type="project" value="TreeGrafter"/>
</dbReference>
<dbReference type="SFLD" id="SFLDG01140">
    <property type="entry name" value="C2.B:_Phosphomannomutase_and_P"/>
    <property type="match status" value="1"/>
</dbReference>
<dbReference type="NCBIfam" id="TIGR00099">
    <property type="entry name" value="Cof-subfamily"/>
    <property type="match status" value="1"/>
</dbReference>
<dbReference type="EMBL" id="RKRF01000010">
    <property type="protein sequence ID" value="RPF52085.1"/>
    <property type="molecule type" value="Genomic_DNA"/>
</dbReference>
<keyword evidence="2" id="KW-1185">Reference proteome</keyword>
<dbReference type="PROSITE" id="PS01228">
    <property type="entry name" value="COF_1"/>
    <property type="match status" value="1"/>
</dbReference>
<dbReference type="SFLD" id="SFLDS00003">
    <property type="entry name" value="Haloacid_Dehalogenase"/>
    <property type="match status" value="1"/>
</dbReference>
<accession>A0A3N5C249</accession>
<evidence type="ECO:0000313" key="1">
    <source>
        <dbReference type="EMBL" id="RPF52085.1"/>
    </source>
</evidence>
<dbReference type="Gene3D" id="3.40.50.1000">
    <property type="entry name" value="HAD superfamily/HAD-like"/>
    <property type="match status" value="1"/>
</dbReference>
<dbReference type="PANTHER" id="PTHR10000:SF23">
    <property type="entry name" value="5-AMINO-6-(5-PHOSPHO-D-RIBITYLAMINO)URACIL PHOSPHATASE YITU"/>
    <property type="match status" value="1"/>
</dbReference>
<comment type="caution">
    <text evidence="1">The sequence shown here is derived from an EMBL/GenBank/DDBJ whole genome shotgun (WGS) entry which is preliminary data.</text>
</comment>
<dbReference type="NCBIfam" id="TIGR01484">
    <property type="entry name" value="HAD-SF-IIB"/>
    <property type="match status" value="1"/>
</dbReference>
<reference evidence="1 2" key="1">
    <citation type="submission" date="2018-11" db="EMBL/GenBank/DDBJ databases">
        <title>Genomic Encyclopedia of Type Strains, Phase IV (KMG-IV): sequencing the most valuable type-strain genomes for metagenomic binning, comparative biology and taxonomic classification.</title>
        <authorList>
            <person name="Goeker M."/>
        </authorList>
    </citation>
    <scope>NUCLEOTIDE SEQUENCE [LARGE SCALE GENOMIC DNA]</scope>
    <source>
        <strain evidence="1 2">DSM 18090</strain>
    </source>
</reference>
<organism evidence="1 2">
    <name type="scientific">Aquisalibacillus elongatus</name>
    <dbReference type="NCBI Taxonomy" id="485577"/>
    <lineage>
        <taxon>Bacteria</taxon>
        <taxon>Bacillati</taxon>
        <taxon>Bacillota</taxon>
        <taxon>Bacilli</taxon>
        <taxon>Bacillales</taxon>
        <taxon>Bacillaceae</taxon>
        <taxon>Aquisalibacillus</taxon>
    </lineage>
</organism>
<sequence length="278" mass="31138">MEKHLIALDLDGTLLNDDKIISKRTLQTLKIAKEKGHVVVIATGRPFRVSKQFYSQLELDTPIVNMNGALIHHPRNKNWDHLHSPLPKSAALEIVDTSQQVGVQNIMAEIRDQVFINEHTEHIFNQFFLDGIEQPAKIGDLRQTLYGDPSSLLIHPFEEGIGQIRGALDENHANIVDHRKWGAPFHVIEIIRSGLHKAIGLQKIAKDYGIPKERIVAFGDEDNDFEMIDYAGVGVAMGNGIQELKTLANEITLTNHDEGVAAFIEEYLNIPTPILTND</sequence>
<name>A0A3N5C249_9BACI</name>
<dbReference type="RefSeq" id="WP_124222218.1">
    <property type="nucleotide sequence ID" value="NZ_RKRF01000010.1"/>
</dbReference>
<dbReference type="CDD" id="cd07516">
    <property type="entry name" value="HAD_Pase"/>
    <property type="match status" value="1"/>
</dbReference>
<gene>
    <name evidence="1" type="ORF">EDC24_2075</name>
</gene>
<dbReference type="Gene3D" id="3.30.1240.10">
    <property type="match status" value="1"/>
</dbReference>
<protein>
    <recommendedName>
        <fullName evidence="3">Cof subfamily protein (Haloacid dehalogenase superfamily)/HAD superfamily hydrolase (TIGR01484 family)</fullName>
    </recommendedName>
</protein>
<dbReference type="GO" id="GO:0016791">
    <property type="term" value="F:phosphatase activity"/>
    <property type="evidence" value="ECO:0007669"/>
    <property type="project" value="TreeGrafter"/>
</dbReference>
<dbReference type="OrthoDB" id="9781413at2"/>
<dbReference type="PANTHER" id="PTHR10000">
    <property type="entry name" value="PHOSPHOSERINE PHOSPHATASE"/>
    <property type="match status" value="1"/>
</dbReference>
<dbReference type="InterPro" id="IPR006379">
    <property type="entry name" value="HAD-SF_hydro_IIB"/>
</dbReference>
<dbReference type="Pfam" id="PF08282">
    <property type="entry name" value="Hydrolase_3"/>
    <property type="match status" value="1"/>
</dbReference>
<dbReference type="InterPro" id="IPR023214">
    <property type="entry name" value="HAD_sf"/>
</dbReference>
<dbReference type="InterPro" id="IPR000150">
    <property type="entry name" value="Cof"/>
</dbReference>
<dbReference type="AlphaFoldDB" id="A0A3N5C249"/>
<evidence type="ECO:0008006" key="3">
    <source>
        <dbReference type="Google" id="ProtNLM"/>
    </source>
</evidence>
<proteinExistence type="predicted"/>
<dbReference type="Proteomes" id="UP000276443">
    <property type="component" value="Unassembled WGS sequence"/>
</dbReference>
<dbReference type="InterPro" id="IPR036412">
    <property type="entry name" value="HAD-like_sf"/>
</dbReference>
<dbReference type="GO" id="GO:0005829">
    <property type="term" value="C:cytosol"/>
    <property type="evidence" value="ECO:0007669"/>
    <property type="project" value="TreeGrafter"/>
</dbReference>
<evidence type="ECO:0000313" key="2">
    <source>
        <dbReference type="Proteomes" id="UP000276443"/>
    </source>
</evidence>